<evidence type="ECO:0000313" key="2">
    <source>
        <dbReference type="Proteomes" id="UP000032534"/>
    </source>
</evidence>
<dbReference type="RefSeq" id="WP_044648241.1">
    <property type="nucleotide sequence ID" value="NZ_JTHP01000057.1"/>
</dbReference>
<sequence>MSQNPYSIEVDQTIKTVHMAVNGVFSPTEYDNFVKEYASKTSSIQSSSFTLKVDCTQMALLGPEEVEKLKGSFVRYKETGFAKVIFVISLQQTIIKMQLGRVAREAGLNNVDVVVQ</sequence>
<protein>
    <recommendedName>
        <fullName evidence="3">STAS domain-containing protein</fullName>
    </recommendedName>
</protein>
<evidence type="ECO:0000313" key="1">
    <source>
        <dbReference type="EMBL" id="KJD43466.1"/>
    </source>
</evidence>
<dbReference type="Proteomes" id="UP000032534">
    <property type="component" value="Unassembled WGS sequence"/>
</dbReference>
<dbReference type="PATRIC" id="fig|159743.3.peg.5019"/>
<proteinExistence type="predicted"/>
<accession>A0A0D7WW99</accession>
<name>A0A0D7WW99_9BACL</name>
<gene>
    <name evidence="1" type="ORF">QD47_22585</name>
</gene>
<reference evidence="1 2" key="1">
    <citation type="submission" date="2014-11" db="EMBL/GenBank/DDBJ databases">
        <title>Draft Genome Sequences of Paenibacillus polymyxa NRRL B-30509 and Paenibacillus terrae NRRL B-30644, Strains from a Poultry Environment that Produce Tridecaptin A and Paenicidins.</title>
        <authorList>
            <person name="van Belkum M.J."/>
            <person name="Lohans C.T."/>
            <person name="Vederas J.C."/>
        </authorList>
    </citation>
    <scope>NUCLEOTIDE SEQUENCE [LARGE SCALE GENOMIC DNA]</scope>
    <source>
        <strain evidence="1 2">NRRL B-30644</strain>
    </source>
</reference>
<evidence type="ECO:0008006" key="3">
    <source>
        <dbReference type="Google" id="ProtNLM"/>
    </source>
</evidence>
<dbReference type="OrthoDB" id="2867965at2"/>
<dbReference type="EMBL" id="JTHP01000057">
    <property type="protein sequence ID" value="KJD43466.1"/>
    <property type="molecule type" value="Genomic_DNA"/>
</dbReference>
<comment type="caution">
    <text evidence="1">The sequence shown here is derived from an EMBL/GenBank/DDBJ whole genome shotgun (WGS) entry which is preliminary data.</text>
</comment>
<keyword evidence="2" id="KW-1185">Reference proteome</keyword>
<dbReference type="AlphaFoldDB" id="A0A0D7WW99"/>
<organism evidence="1 2">
    <name type="scientific">Paenibacillus terrae</name>
    <dbReference type="NCBI Taxonomy" id="159743"/>
    <lineage>
        <taxon>Bacteria</taxon>
        <taxon>Bacillati</taxon>
        <taxon>Bacillota</taxon>
        <taxon>Bacilli</taxon>
        <taxon>Bacillales</taxon>
        <taxon>Paenibacillaceae</taxon>
        <taxon>Paenibacillus</taxon>
    </lineage>
</organism>